<keyword evidence="1" id="KW-1133">Transmembrane helix</keyword>
<evidence type="ECO:0000259" key="2">
    <source>
        <dbReference type="Pfam" id="PF00535"/>
    </source>
</evidence>
<protein>
    <submittedName>
        <fullName evidence="3">Glycosyltransferase family A protein</fullName>
    </submittedName>
</protein>
<accession>A0ABN2SAC4</accession>
<dbReference type="Proteomes" id="UP001500013">
    <property type="component" value="Unassembled WGS sequence"/>
</dbReference>
<dbReference type="InterPro" id="IPR029044">
    <property type="entry name" value="Nucleotide-diphossugar_trans"/>
</dbReference>
<dbReference type="EMBL" id="BAAAPU010000007">
    <property type="protein sequence ID" value="GAA1983030.1"/>
    <property type="molecule type" value="Genomic_DNA"/>
</dbReference>
<dbReference type="PANTHER" id="PTHR43646">
    <property type="entry name" value="GLYCOSYLTRANSFERASE"/>
    <property type="match status" value="1"/>
</dbReference>
<comment type="caution">
    <text evidence="3">The sequence shown here is derived from an EMBL/GenBank/DDBJ whole genome shotgun (WGS) entry which is preliminary data.</text>
</comment>
<feature type="transmembrane region" description="Helical" evidence="1">
    <location>
        <begin position="271"/>
        <end position="293"/>
    </location>
</feature>
<name>A0ABN2SAC4_9MICO</name>
<proteinExistence type="predicted"/>
<keyword evidence="1" id="KW-0812">Transmembrane</keyword>
<dbReference type="Pfam" id="PF00535">
    <property type="entry name" value="Glycos_transf_2"/>
    <property type="match status" value="1"/>
</dbReference>
<feature type="domain" description="Glycosyltransferase 2-like" evidence="2">
    <location>
        <begin position="42"/>
        <end position="205"/>
    </location>
</feature>
<keyword evidence="4" id="KW-1185">Reference proteome</keyword>
<evidence type="ECO:0000313" key="4">
    <source>
        <dbReference type="Proteomes" id="UP001500013"/>
    </source>
</evidence>
<dbReference type="InterPro" id="IPR001173">
    <property type="entry name" value="Glyco_trans_2-like"/>
</dbReference>
<reference evidence="3 4" key="1">
    <citation type="journal article" date="2019" name="Int. J. Syst. Evol. Microbiol.">
        <title>The Global Catalogue of Microorganisms (GCM) 10K type strain sequencing project: providing services to taxonomists for standard genome sequencing and annotation.</title>
        <authorList>
            <consortium name="The Broad Institute Genomics Platform"/>
            <consortium name="The Broad Institute Genome Sequencing Center for Infectious Disease"/>
            <person name="Wu L."/>
            <person name="Ma J."/>
        </authorList>
    </citation>
    <scope>NUCLEOTIDE SEQUENCE [LARGE SCALE GENOMIC DNA]</scope>
    <source>
        <strain evidence="3 4">JCM 15628</strain>
    </source>
</reference>
<evidence type="ECO:0000313" key="3">
    <source>
        <dbReference type="EMBL" id="GAA1983030.1"/>
    </source>
</evidence>
<organism evidence="3 4">
    <name type="scientific">Terrabacter lapilli</name>
    <dbReference type="NCBI Taxonomy" id="436231"/>
    <lineage>
        <taxon>Bacteria</taxon>
        <taxon>Bacillati</taxon>
        <taxon>Actinomycetota</taxon>
        <taxon>Actinomycetes</taxon>
        <taxon>Micrococcales</taxon>
        <taxon>Intrasporangiaceae</taxon>
        <taxon>Terrabacter</taxon>
    </lineage>
</organism>
<dbReference type="RefSeq" id="WP_344062896.1">
    <property type="nucleotide sequence ID" value="NZ_BAAAPU010000007.1"/>
</dbReference>
<gene>
    <name evidence="3" type="ORF">GCM10009817_25500</name>
</gene>
<keyword evidence="1" id="KW-0472">Membrane</keyword>
<feature type="transmembrane region" description="Helical" evidence="1">
    <location>
        <begin position="330"/>
        <end position="348"/>
    </location>
</feature>
<dbReference type="PANTHER" id="PTHR43646:SF3">
    <property type="entry name" value="SLR1566 PROTEIN"/>
    <property type="match status" value="1"/>
</dbReference>
<dbReference type="Gene3D" id="3.90.550.10">
    <property type="entry name" value="Spore Coat Polysaccharide Biosynthesis Protein SpsA, Chain A"/>
    <property type="match status" value="1"/>
</dbReference>
<dbReference type="SUPFAM" id="SSF53448">
    <property type="entry name" value="Nucleotide-diphospho-sugar transferases"/>
    <property type="match status" value="1"/>
</dbReference>
<evidence type="ECO:0000256" key="1">
    <source>
        <dbReference type="SAM" id="Phobius"/>
    </source>
</evidence>
<sequence length="363" mass="38094">MSTASLGLLAVGWVLGWVLAGRRLVLPAIGARAGEAGASSVSVVVPARNEARRLPELLRCLATLDPTPGEVVVVDDESTDGTAALARAAGVDVVPSSPPPGWTGKAAACQRGADTSTGDVMVFLDADTTPGPRAVAALAAAARGGELVSAHPRHRVERPYEYLSMGPAVVTVLAGGLGPSPRWRWWRRPVAFGPAIAVRRDVYERFGGHAAVHGDLVEDLALAGAADRAGVPVRAQLAGDLISYRMYPEGLRPLLHGWGRNLARGAGATPLLRLVATVLWVVAALHSGLVLGVDRGWLSVLCYAAFAAQFAVVARRVGRFSPVAAALHPLALAAFVVLFCWSFVLVVHRQSVQWRGRKVEVGV</sequence>